<feature type="compositionally biased region" description="Acidic residues" evidence="6">
    <location>
        <begin position="724"/>
        <end position="769"/>
    </location>
</feature>
<dbReference type="OrthoDB" id="10254310at2759"/>
<keyword evidence="9" id="KW-1185">Reference proteome</keyword>
<proteinExistence type="inferred from homology"/>
<dbReference type="InterPro" id="IPR026739">
    <property type="entry name" value="AP_beta"/>
</dbReference>
<dbReference type="GO" id="GO:0030123">
    <property type="term" value="C:AP-3 adaptor complex"/>
    <property type="evidence" value="ECO:0007669"/>
    <property type="project" value="InterPro"/>
</dbReference>
<evidence type="ECO:0000313" key="8">
    <source>
        <dbReference type="EMBL" id="KAG5637426.1"/>
    </source>
</evidence>
<evidence type="ECO:0000256" key="2">
    <source>
        <dbReference type="ARBA" id="ARBA00006613"/>
    </source>
</evidence>
<dbReference type="AlphaFoldDB" id="A0A9P7K753"/>
<accession>A0A9P7K753</accession>
<evidence type="ECO:0000256" key="4">
    <source>
        <dbReference type="ARBA" id="ARBA00022927"/>
    </source>
</evidence>
<dbReference type="Gene3D" id="1.25.10.10">
    <property type="entry name" value="Leucine-rich Repeat Variant"/>
    <property type="match status" value="1"/>
</dbReference>
<reference evidence="8" key="1">
    <citation type="submission" date="2021-02" db="EMBL/GenBank/DDBJ databases">
        <authorList>
            <person name="Nieuwenhuis M."/>
            <person name="Van De Peppel L.J.J."/>
        </authorList>
    </citation>
    <scope>NUCLEOTIDE SEQUENCE</scope>
    <source>
        <strain evidence="8">D49</strain>
    </source>
</reference>
<feature type="region of interest" description="Disordered" evidence="6">
    <location>
        <begin position="689"/>
        <end position="790"/>
    </location>
</feature>
<dbReference type="InterPro" id="IPR016024">
    <property type="entry name" value="ARM-type_fold"/>
</dbReference>
<dbReference type="SUPFAM" id="SSF48371">
    <property type="entry name" value="ARM repeat"/>
    <property type="match status" value="1"/>
</dbReference>
<keyword evidence="3" id="KW-0813">Transport</keyword>
<dbReference type="InterPro" id="IPR011989">
    <property type="entry name" value="ARM-like"/>
</dbReference>
<keyword evidence="5" id="KW-0472">Membrane</keyword>
<organism evidence="8 9">
    <name type="scientific">Sphagnurus paluster</name>
    <dbReference type="NCBI Taxonomy" id="117069"/>
    <lineage>
        <taxon>Eukaryota</taxon>
        <taxon>Fungi</taxon>
        <taxon>Dikarya</taxon>
        <taxon>Basidiomycota</taxon>
        <taxon>Agaricomycotina</taxon>
        <taxon>Agaricomycetes</taxon>
        <taxon>Agaricomycetidae</taxon>
        <taxon>Agaricales</taxon>
        <taxon>Tricholomatineae</taxon>
        <taxon>Lyophyllaceae</taxon>
        <taxon>Sphagnurus</taxon>
    </lineage>
</organism>
<reference evidence="8" key="2">
    <citation type="submission" date="2021-10" db="EMBL/GenBank/DDBJ databases">
        <title>Phylogenomics reveals ancestral predisposition of the termite-cultivated fungus Termitomyces towards a domesticated lifestyle.</title>
        <authorList>
            <person name="Auxier B."/>
            <person name="Grum-Grzhimaylo A."/>
            <person name="Cardenas M.E."/>
            <person name="Lodge J.D."/>
            <person name="Laessoe T."/>
            <person name="Pedersen O."/>
            <person name="Smith M.E."/>
            <person name="Kuyper T.W."/>
            <person name="Franco-Molano E.A."/>
            <person name="Baroni T.J."/>
            <person name="Aanen D.K."/>
        </authorList>
    </citation>
    <scope>NUCLEOTIDE SEQUENCE</scope>
    <source>
        <strain evidence="8">D49</strain>
    </source>
</reference>
<comment type="similarity">
    <text evidence="2">Belongs to the adaptor complexes large subunit family.</text>
</comment>
<sequence>MSMSGQYLNTITENASRLGMRLQESFSEHTRDLNLPRTASAIYQEGDDKAKDIRRQLDSNSDREKLDAMKRLIAFISKGRNVSEYFAQVVKNVASQNLEIRKLVYIYLLRYAEQEPDLALLSINTFQKDLTDSNPLIRAMALRVLSGIKVPMIGSLVVLAIKKCAADISPYVRKCAALAIPKCFELDNSQLPALIGILTTLLNDRSPLSIGSVAVAFEAVCPTRLDLLHQRYRALCKLLVEVDEWGQFDLMNLLLRYVRTMLPRPIAKEDNEEVDTDVKLLLTSAEPLLQSRNPSVVLAVTRVFFYAGPPSYLSKTVLPLIRLLSISREVERVVLVYLNVIARAAPHLFAPFYPRFLVRTDDLRHVKQDKIKLLLTIIDVENYTAILRELIDYADDPNDAVVLDSIRGIGRCARLIPESTQQCLNALINMIKTGHDAVVSSAVLVLKHLVQMQLSSNTASTSQSSIAIISHLARKIDDIRHAQARACVLWLVGQYSASDEASLGPEGVADWAPDVLRKVAKTFAQEASLVKIQAITLAAKLFVLNPNDSTLTLLSQYIFSLARYDLNYDVRDRARMISSLLAGVAPGSLMNGVEREARAGVILRREQVKLVLFEGKSGVVEDEPTLVDESALIGSLSMVTGRSMRMDGMLPEWLESGVESSLRDTDEPAPLPAPMALSSAQLRTKGAASPIVLTPGGGSSPVGSQSKDGVSRGPFKDLDKFYEDAEETEEEVVDEEEDGEAEDGESDGEEESEQEESDEQEEDDSDEEDSPNKSESHSSGSGTGDHHKPS</sequence>
<dbReference type="EMBL" id="JABCKI010005831">
    <property type="protein sequence ID" value="KAG5637426.1"/>
    <property type="molecule type" value="Genomic_DNA"/>
</dbReference>
<dbReference type="PANTHER" id="PTHR11134">
    <property type="entry name" value="ADAPTOR COMPLEX SUBUNIT BETA FAMILY MEMBER"/>
    <property type="match status" value="1"/>
</dbReference>
<evidence type="ECO:0000256" key="3">
    <source>
        <dbReference type="ARBA" id="ARBA00022448"/>
    </source>
</evidence>
<protein>
    <recommendedName>
        <fullName evidence="7">Clathrin/coatomer adaptor adaptin-like N-terminal domain-containing protein</fullName>
    </recommendedName>
</protein>
<name>A0A9P7K753_9AGAR</name>
<dbReference type="InterPro" id="IPR002553">
    <property type="entry name" value="Clathrin/coatomer_adapt-like_N"/>
</dbReference>
<evidence type="ECO:0000259" key="7">
    <source>
        <dbReference type="Pfam" id="PF01602"/>
    </source>
</evidence>
<dbReference type="Pfam" id="PF01602">
    <property type="entry name" value="Adaptin_N"/>
    <property type="match status" value="1"/>
</dbReference>
<feature type="compositionally biased region" description="Basic and acidic residues" evidence="6">
    <location>
        <begin position="714"/>
        <end position="723"/>
    </location>
</feature>
<comment type="subcellular location">
    <subcellularLocation>
        <location evidence="1">Endomembrane system</location>
    </subcellularLocation>
</comment>
<evidence type="ECO:0000256" key="6">
    <source>
        <dbReference type="SAM" id="MobiDB-lite"/>
    </source>
</evidence>
<gene>
    <name evidence="8" type="ORF">H0H81_004633</name>
</gene>
<dbReference type="GO" id="GO:0016192">
    <property type="term" value="P:vesicle-mediated transport"/>
    <property type="evidence" value="ECO:0007669"/>
    <property type="project" value="InterPro"/>
</dbReference>
<feature type="domain" description="Clathrin/coatomer adaptor adaptin-like N-terminal" evidence="7">
    <location>
        <begin position="51"/>
        <end position="581"/>
    </location>
</feature>
<dbReference type="Proteomes" id="UP000717328">
    <property type="component" value="Unassembled WGS sequence"/>
</dbReference>
<evidence type="ECO:0000256" key="5">
    <source>
        <dbReference type="ARBA" id="ARBA00023136"/>
    </source>
</evidence>
<evidence type="ECO:0000313" key="9">
    <source>
        <dbReference type="Proteomes" id="UP000717328"/>
    </source>
</evidence>
<dbReference type="GO" id="GO:0012505">
    <property type="term" value="C:endomembrane system"/>
    <property type="evidence" value="ECO:0007669"/>
    <property type="project" value="UniProtKB-SubCell"/>
</dbReference>
<dbReference type="GO" id="GO:0006886">
    <property type="term" value="P:intracellular protein transport"/>
    <property type="evidence" value="ECO:0007669"/>
    <property type="project" value="InterPro"/>
</dbReference>
<comment type="caution">
    <text evidence="8">The sequence shown here is derived from an EMBL/GenBank/DDBJ whole genome shotgun (WGS) entry which is preliminary data.</text>
</comment>
<evidence type="ECO:0000256" key="1">
    <source>
        <dbReference type="ARBA" id="ARBA00004308"/>
    </source>
</evidence>
<keyword evidence="4" id="KW-0653">Protein transport</keyword>